<evidence type="ECO:0000256" key="3">
    <source>
        <dbReference type="ARBA" id="ARBA00022552"/>
    </source>
</evidence>
<evidence type="ECO:0000256" key="5">
    <source>
        <dbReference type="HAMAP-Rule" id="MF_00014"/>
    </source>
</evidence>
<keyword evidence="1 5" id="KW-0963">Cytoplasm</keyword>
<accession>A0A0W0V4E9</accession>
<dbReference type="GO" id="GO:0042274">
    <property type="term" value="P:ribosomal small subunit biogenesis"/>
    <property type="evidence" value="ECO:0007669"/>
    <property type="project" value="UniProtKB-UniRule"/>
</dbReference>
<protein>
    <recommendedName>
        <fullName evidence="5">Ribosome maturation factor RimM</fullName>
    </recommendedName>
</protein>
<keyword evidence="4 5" id="KW-0143">Chaperone</keyword>
<name>A0A0W0V4E9_9GAMM</name>
<reference evidence="9 11" key="2">
    <citation type="submission" date="2019-03" db="EMBL/GenBank/DDBJ databases">
        <title>Diverse conjugative elements silence natural transformation in Legionella species.</title>
        <authorList>
            <person name="Durieux I."/>
            <person name="Ginevra C."/>
            <person name="Attaiech L."/>
            <person name="Picq K."/>
            <person name="Juan P.A."/>
            <person name="Jarraud S."/>
            <person name="Charpentier X."/>
        </authorList>
    </citation>
    <scope>NUCLEOTIDE SEQUENCE [LARGE SCALE GENOMIC DNA]</scope>
    <source>
        <strain evidence="9 11">HL-0427-4011</strain>
    </source>
</reference>
<evidence type="ECO:0000256" key="4">
    <source>
        <dbReference type="ARBA" id="ARBA00023186"/>
    </source>
</evidence>
<dbReference type="InterPro" id="IPR011961">
    <property type="entry name" value="RimM"/>
</dbReference>
<evidence type="ECO:0000313" key="10">
    <source>
        <dbReference type="Proteomes" id="UP000054761"/>
    </source>
</evidence>
<dbReference type="GO" id="GO:0006364">
    <property type="term" value="P:rRNA processing"/>
    <property type="evidence" value="ECO:0007669"/>
    <property type="project" value="UniProtKB-UniRule"/>
</dbReference>
<dbReference type="SUPFAM" id="SSF50447">
    <property type="entry name" value="Translation proteins"/>
    <property type="match status" value="1"/>
</dbReference>
<dbReference type="Proteomes" id="UP000054761">
    <property type="component" value="Unassembled WGS sequence"/>
</dbReference>
<evidence type="ECO:0000313" key="9">
    <source>
        <dbReference type="EMBL" id="QBR85100.1"/>
    </source>
</evidence>
<dbReference type="HAMAP" id="MF_00014">
    <property type="entry name" value="Ribosome_mat_RimM"/>
    <property type="match status" value="1"/>
</dbReference>
<dbReference type="GO" id="GO:0043022">
    <property type="term" value="F:ribosome binding"/>
    <property type="evidence" value="ECO:0007669"/>
    <property type="project" value="InterPro"/>
</dbReference>
<comment type="subcellular location">
    <subcellularLocation>
        <location evidence="5">Cytoplasm</location>
    </subcellularLocation>
</comment>
<dbReference type="PATRIC" id="fig|454.4.peg.2564"/>
<comment type="subunit">
    <text evidence="5">Binds ribosomal protein uS19.</text>
</comment>
<evidence type="ECO:0000313" key="8">
    <source>
        <dbReference type="EMBL" id="KTD15000.1"/>
    </source>
</evidence>
<dbReference type="InterPro" id="IPR011033">
    <property type="entry name" value="PRC_barrel-like_sf"/>
</dbReference>
<dbReference type="AlphaFoldDB" id="A0A0W0V4E9"/>
<dbReference type="InterPro" id="IPR009000">
    <property type="entry name" value="Transl_B-barrel_sf"/>
</dbReference>
<dbReference type="NCBIfam" id="TIGR02273">
    <property type="entry name" value="16S_RimM"/>
    <property type="match status" value="1"/>
</dbReference>
<dbReference type="GO" id="GO:0005840">
    <property type="term" value="C:ribosome"/>
    <property type="evidence" value="ECO:0007669"/>
    <property type="project" value="InterPro"/>
</dbReference>
<gene>
    <name evidence="5 8" type="primary">rimM</name>
    <name evidence="9" type="ORF">E3983_12515</name>
    <name evidence="8" type="ORF">Lisr_2345</name>
</gene>
<sequence>MNKKKAWIIVGRFGRVHGVKGFITVHSYTDPRDNILSYNNWHMFLNEQWLPVKPLQVKVNNKSILALIEGYERRELASQLTNIEIAVSKDSLPELKPGEYYWYELIGMQVINRDGKELGKITDIMPTGANDVLVVTSEKRHLIPYLPEQVILEVNKDKRFIKVDWDLDI</sequence>
<dbReference type="Pfam" id="PF01782">
    <property type="entry name" value="RimM"/>
    <property type="match status" value="1"/>
</dbReference>
<dbReference type="OrthoDB" id="9783509at2"/>
<dbReference type="EMBL" id="CP038254">
    <property type="protein sequence ID" value="QBR85100.1"/>
    <property type="molecule type" value="Genomic_DNA"/>
</dbReference>
<keyword evidence="10" id="KW-1185">Reference proteome</keyword>
<dbReference type="SUPFAM" id="SSF50346">
    <property type="entry name" value="PRC-barrel domain"/>
    <property type="match status" value="1"/>
</dbReference>
<keyword evidence="2 5" id="KW-0690">Ribosome biogenesis</keyword>
<feature type="domain" description="RimM N-terminal" evidence="6">
    <location>
        <begin position="10"/>
        <end position="90"/>
    </location>
</feature>
<evidence type="ECO:0000313" key="11">
    <source>
        <dbReference type="Proteomes" id="UP000295517"/>
    </source>
</evidence>
<evidence type="ECO:0000256" key="1">
    <source>
        <dbReference type="ARBA" id="ARBA00022490"/>
    </source>
</evidence>
<dbReference type="EMBL" id="LNYH01000147">
    <property type="protein sequence ID" value="KTD15000.1"/>
    <property type="molecule type" value="Genomic_DNA"/>
</dbReference>
<dbReference type="RefSeq" id="WP_058502637.1">
    <property type="nucleotide sequence ID" value="NZ_CAAAJA010000002.1"/>
</dbReference>
<dbReference type="InterPro" id="IPR036976">
    <property type="entry name" value="RimM_N_sf"/>
</dbReference>
<proteinExistence type="inferred from homology"/>
<dbReference type="Gene3D" id="2.30.30.240">
    <property type="entry name" value="PRC-barrel domain"/>
    <property type="match status" value="1"/>
</dbReference>
<evidence type="ECO:0000259" key="6">
    <source>
        <dbReference type="Pfam" id="PF01782"/>
    </source>
</evidence>
<comment type="function">
    <text evidence="5">An accessory protein needed during the final step in the assembly of 30S ribosomal subunit, possibly for assembly of the head region. Essential for efficient processing of 16S rRNA. May be needed both before and after RbfA during the maturation of 16S rRNA. It has affinity for free ribosomal 30S subunits but not for 70S ribosomes.</text>
</comment>
<dbReference type="PANTHER" id="PTHR33692">
    <property type="entry name" value="RIBOSOME MATURATION FACTOR RIMM"/>
    <property type="match status" value="1"/>
</dbReference>
<reference evidence="8 10" key="1">
    <citation type="submission" date="2015-11" db="EMBL/GenBank/DDBJ databases">
        <title>Genomic analysis of 38 Legionella species identifies large and diverse effector repertoires.</title>
        <authorList>
            <person name="Burstein D."/>
            <person name="Amaro F."/>
            <person name="Zusman T."/>
            <person name="Lifshitz Z."/>
            <person name="Cohen O."/>
            <person name="Gilbert J.A."/>
            <person name="Pupko T."/>
            <person name="Shuman H.A."/>
            <person name="Segal G."/>
        </authorList>
    </citation>
    <scope>NUCLEOTIDE SEQUENCE [LARGE SCALE GENOMIC DNA]</scope>
    <source>
        <strain evidence="8 10">Bercovier 4</strain>
    </source>
</reference>
<dbReference type="GO" id="GO:0005737">
    <property type="term" value="C:cytoplasm"/>
    <property type="evidence" value="ECO:0007669"/>
    <property type="project" value="UniProtKB-SubCell"/>
</dbReference>
<evidence type="ECO:0000256" key="2">
    <source>
        <dbReference type="ARBA" id="ARBA00022517"/>
    </source>
</evidence>
<dbReference type="InterPro" id="IPR002676">
    <property type="entry name" value="RimM_N"/>
</dbReference>
<feature type="domain" description="Ribosome maturation factor RimM PRC barrel" evidence="7">
    <location>
        <begin position="102"/>
        <end position="167"/>
    </location>
</feature>
<dbReference type="STRING" id="454.Lisr_2345"/>
<evidence type="ECO:0000259" key="7">
    <source>
        <dbReference type="Pfam" id="PF24986"/>
    </source>
</evidence>
<keyword evidence="3 5" id="KW-0698">rRNA processing</keyword>
<dbReference type="Gene3D" id="2.40.30.60">
    <property type="entry name" value="RimM"/>
    <property type="match status" value="1"/>
</dbReference>
<dbReference type="PANTHER" id="PTHR33692:SF1">
    <property type="entry name" value="RIBOSOME MATURATION FACTOR RIMM"/>
    <property type="match status" value="1"/>
</dbReference>
<dbReference type="InterPro" id="IPR056792">
    <property type="entry name" value="PRC_RimM"/>
</dbReference>
<comment type="similarity">
    <text evidence="5">Belongs to the RimM family.</text>
</comment>
<dbReference type="Pfam" id="PF24986">
    <property type="entry name" value="PRC_RimM"/>
    <property type="match status" value="1"/>
</dbReference>
<dbReference type="Proteomes" id="UP000295517">
    <property type="component" value="Chromosome"/>
</dbReference>
<organism evidence="8 10">
    <name type="scientific">Legionella israelensis</name>
    <dbReference type="NCBI Taxonomy" id="454"/>
    <lineage>
        <taxon>Bacteria</taxon>
        <taxon>Pseudomonadati</taxon>
        <taxon>Pseudomonadota</taxon>
        <taxon>Gammaproteobacteria</taxon>
        <taxon>Legionellales</taxon>
        <taxon>Legionellaceae</taxon>
        <taxon>Legionella</taxon>
    </lineage>
</organism>
<comment type="domain">
    <text evidence="5">The PRC barrel domain binds ribosomal protein uS19.</text>
</comment>